<dbReference type="EMBL" id="QGMY01000002">
    <property type="protein sequence ID" value="PWR73932.1"/>
    <property type="molecule type" value="Genomic_DNA"/>
</dbReference>
<feature type="coiled-coil region" evidence="1">
    <location>
        <begin position="81"/>
        <end position="127"/>
    </location>
</feature>
<evidence type="ECO:0000313" key="2">
    <source>
        <dbReference type="EMBL" id="PWR73932.1"/>
    </source>
</evidence>
<dbReference type="AlphaFoldDB" id="A0A2V2N192"/>
<gene>
    <name evidence="2" type="ORF">DK846_01845</name>
</gene>
<protein>
    <submittedName>
        <fullName evidence="2">Uncharacterized protein</fullName>
    </submittedName>
</protein>
<name>A0A2V2N192_9EURY</name>
<reference evidence="2 3" key="1">
    <citation type="submission" date="2018-05" db="EMBL/GenBank/DDBJ databases">
        <title>Draft genome of Methanospirillum lacunae Ki8-1.</title>
        <authorList>
            <person name="Dueholm M.S."/>
            <person name="Nielsen P.H."/>
            <person name="Bakmann L.F."/>
            <person name="Otzen D.E."/>
        </authorList>
    </citation>
    <scope>NUCLEOTIDE SEQUENCE [LARGE SCALE GENOMIC DNA]</scope>
    <source>
        <strain evidence="2 3">Ki8-1</strain>
    </source>
</reference>
<dbReference type="Gene3D" id="1.25.40.10">
    <property type="entry name" value="Tetratricopeptide repeat domain"/>
    <property type="match status" value="1"/>
</dbReference>
<keyword evidence="3" id="KW-1185">Reference proteome</keyword>
<proteinExistence type="predicted"/>
<organism evidence="2 3">
    <name type="scientific">Methanospirillum lacunae</name>
    <dbReference type="NCBI Taxonomy" id="668570"/>
    <lineage>
        <taxon>Archaea</taxon>
        <taxon>Methanobacteriati</taxon>
        <taxon>Methanobacteriota</taxon>
        <taxon>Stenosarchaea group</taxon>
        <taxon>Methanomicrobia</taxon>
        <taxon>Methanomicrobiales</taxon>
        <taxon>Methanospirillaceae</taxon>
        <taxon>Methanospirillum</taxon>
    </lineage>
</organism>
<dbReference type="InterPro" id="IPR011990">
    <property type="entry name" value="TPR-like_helical_dom_sf"/>
</dbReference>
<evidence type="ECO:0000256" key="1">
    <source>
        <dbReference type="SAM" id="Coils"/>
    </source>
</evidence>
<sequence length="215" mass="25157">MLGILLKKQNPRELYDNGINAYKKGDYKVAIKFLSKSLKNDKENPKIMNAMALCYSKMDNNITAKYYLLKACKKSPINETYKKNLAIIDNIENQKKEAEKKKIEIDKQNKEREYQEKVSKRLEAEKRKSGKIIDEYRRTCNKCGKVWHSLVSREKELAKLKSDYEWRSIPCCSGLLTAPQYQRNRDAVSSDIEMLKQCPNCKSKDYNEEIVSHEV</sequence>
<keyword evidence="1" id="KW-0175">Coiled coil</keyword>
<accession>A0A2V2N192</accession>
<comment type="caution">
    <text evidence="2">The sequence shown here is derived from an EMBL/GenBank/DDBJ whole genome shotgun (WGS) entry which is preliminary data.</text>
</comment>
<dbReference type="Proteomes" id="UP000245657">
    <property type="component" value="Unassembled WGS sequence"/>
</dbReference>
<evidence type="ECO:0000313" key="3">
    <source>
        <dbReference type="Proteomes" id="UP000245657"/>
    </source>
</evidence>
<dbReference type="SUPFAM" id="SSF48452">
    <property type="entry name" value="TPR-like"/>
    <property type="match status" value="1"/>
</dbReference>